<sequence length="207" mass="22193">MTTESLTVPVRVGDQFAVGRLGVEVGDRVRLSLDLEGHDPVGAEGADVLDALTGLRRQVEDAGGLLWVNGARRNVHASGMLREARGGRLAYVLPERPTPEQPETTDVLVGAAPDADVVSCAEQQRWFDAYRGVPEQARSGRRPTPREVAEARDNPGAWVYVIAGGRDPDGEVPPEAIEGAWKVGPDGVILGDFVENPHYRPSEQAGS</sequence>
<dbReference type="Proteomes" id="UP000535511">
    <property type="component" value="Unassembled WGS sequence"/>
</dbReference>
<dbReference type="EMBL" id="JACCBG010000001">
    <property type="protein sequence ID" value="NYD43092.1"/>
    <property type="molecule type" value="Genomic_DNA"/>
</dbReference>
<accession>A0A7Y9E8S4</accession>
<keyword evidence="2" id="KW-1185">Reference proteome</keyword>
<name>A0A7Y9E8S4_9ACTN</name>
<dbReference type="AlphaFoldDB" id="A0A7Y9E8S4"/>
<organism evidence="1 2">
    <name type="scientific">Nocardioides panaciterrulae</name>
    <dbReference type="NCBI Taxonomy" id="661492"/>
    <lineage>
        <taxon>Bacteria</taxon>
        <taxon>Bacillati</taxon>
        <taxon>Actinomycetota</taxon>
        <taxon>Actinomycetes</taxon>
        <taxon>Propionibacteriales</taxon>
        <taxon>Nocardioidaceae</taxon>
        <taxon>Nocardioides</taxon>
    </lineage>
</organism>
<gene>
    <name evidence="1" type="ORF">BJZ21_003175</name>
</gene>
<dbReference type="RefSeq" id="WP_179661873.1">
    <property type="nucleotide sequence ID" value="NZ_JACCBG010000001.1"/>
</dbReference>
<proteinExistence type="predicted"/>
<comment type="caution">
    <text evidence="1">The sequence shown here is derived from an EMBL/GenBank/DDBJ whole genome shotgun (WGS) entry which is preliminary data.</text>
</comment>
<evidence type="ECO:0000313" key="2">
    <source>
        <dbReference type="Proteomes" id="UP000535511"/>
    </source>
</evidence>
<reference evidence="1 2" key="1">
    <citation type="submission" date="2020-07" db="EMBL/GenBank/DDBJ databases">
        <title>Sequencing the genomes of 1000 actinobacteria strains.</title>
        <authorList>
            <person name="Klenk H.-P."/>
        </authorList>
    </citation>
    <scope>NUCLEOTIDE SEQUENCE [LARGE SCALE GENOMIC DNA]</scope>
    <source>
        <strain evidence="1 2">DSM 21350</strain>
    </source>
</reference>
<protein>
    <submittedName>
        <fullName evidence="1">Uncharacterized protein</fullName>
    </submittedName>
</protein>
<evidence type="ECO:0000313" key="1">
    <source>
        <dbReference type="EMBL" id="NYD43092.1"/>
    </source>
</evidence>